<feature type="compositionally biased region" description="Low complexity" evidence="1">
    <location>
        <begin position="544"/>
        <end position="553"/>
    </location>
</feature>
<gene>
    <name evidence="3 4" type="primary">GGN</name>
</gene>
<dbReference type="FunCoup" id="A0A383ZYF7">
    <property type="interactions" value="66"/>
</dbReference>
<reference evidence="3 4" key="1">
    <citation type="submission" date="2025-05" db="UniProtKB">
        <authorList>
            <consortium name="RefSeq"/>
        </authorList>
    </citation>
    <scope>IDENTIFICATION</scope>
</reference>
<dbReference type="AlphaFoldDB" id="A0A383ZYF7"/>
<dbReference type="KEGG" id="bacu:103020407"/>
<feature type="region of interest" description="Disordered" evidence="1">
    <location>
        <begin position="299"/>
        <end position="582"/>
    </location>
</feature>
<dbReference type="InParanoid" id="A0A383ZYF7"/>
<dbReference type="PANTHER" id="PTHR47742:SF1">
    <property type="entry name" value="GAMETOGENETIN"/>
    <property type="match status" value="1"/>
</dbReference>
<keyword evidence="2" id="KW-1185">Reference proteome</keyword>
<feature type="compositionally biased region" description="Low complexity" evidence="1">
    <location>
        <begin position="193"/>
        <end position="204"/>
    </location>
</feature>
<dbReference type="PANTHER" id="PTHR47742">
    <property type="entry name" value="GAMETOGENETIN"/>
    <property type="match status" value="1"/>
</dbReference>
<dbReference type="RefSeq" id="XP_057390452.1">
    <property type="nucleotide sequence ID" value="XM_057534469.1"/>
</dbReference>
<organism evidence="2 3">
    <name type="scientific">Balaenoptera acutorostrata</name>
    <name type="common">Common minke whale</name>
    <name type="synonym">Balaena rostrata</name>
    <dbReference type="NCBI Taxonomy" id="9767"/>
    <lineage>
        <taxon>Eukaryota</taxon>
        <taxon>Metazoa</taxon>
        <taxon>Chordata</taxon>
        <taxon>Craniata</taxon>
        <taxon>Vertebrata</taxon>
        <taxon>Euteleostomi</taxon>
        <taxon>Mammalia</taxon>
        <taxon>Eutheria</taxon>
        <taxon>Laurasiatheria</taxon>
        <taxon>Artiodactyla</taxon>
        <taxon>Whippomorpha</taxon>
        <taxon>Cetacea</taxon>
        <taxon>Mysticeti</taxon>
        <taxon>Balaenopteridae</taxon>
        <taxon>Balaenoptera</taxon>
    </lineage>
</organism>
<feature type="compositionally biased region" description="Pro residues" evidence="1">
    <location>
        <begin position="62"/>
        <end position="75"/>
    </location>
</feature>
<dbReference type="GO" id="GO:0031625">
    <property type="term" value="F:ubiquitin protein ligase binding"/>
    <property type="evidence" value="ECO:0007669"/>
    <property type="project" value="TreeGrafter"/>
</dbReference>
<feature type="compositionally biased region" description="Pro residues" evidence="1">
    <location>
        <begin position="161"/>
        <end position="186"/>
    </location>
</feature>
<feature type="compositionally biased region" description="Pro residues" evidence="1">
    <location>
        <begin position="142"/>
        <end position="151"/>
    </location>
</feature>
<dbReference type="Proteomes" id="UP001652580">
    <property type="component" value="Chromosome 19"/>
</dbReference>
<feature type="compositionally biased region" description="Low complexity" evidence="1">
    <location>
        <begin position="488"/>
        <end position="508"/>
    </location>
</feature>
<accession>A0A383ZYF7</accession>
<protein>
    <submittedName>
        <fullName evidence="3 4">Gametogenetin</fullName>
    </submittedName>
</protein>
<feature type="compositionally biased region" description="Basic residues" evidence="1">
    <location>
        <begin position="533"/>
        <end position="543"/>
    </location>
</feature>
<feature type="region of interest" description="Disordered" evidence="1">
    <location>
        <begin position="1"/>
        <end position="232"/>
    </location>
</feature>
<proteinExistence type="predicted"/>
<evidence type="ECO:0000313" key="2">
    <source>
        <dbReference type="Proteomes" id="UP001652580"/>
    </source>
</evidence>
<dbReference type="STRING" id="310752.A0A383ZYF7"/>
<dbReference type="RefSeq" id="XP_007180086.1">
    <property type="nucleotide sequence ID" value="XM_007180024.2"/>
</dbReference>
<feature type="compositionally biased region" description="Pro residues" evidence="1">
    <location>
        <begin position="434"/>
        <end position="482"/>
    </location>
</feature>
<dbReference type="Pfam" id="PF15685">
    <property type="entry name" value="GGN"/>
    <property type="match status" value="1"/>
</dbReference>
<dbReference type="GeneID" id="103020407"/>
<feature type="compositionally biased region" description="Gly residues" evidence="1">
    <location>
        <begin position="569"/>
        <end position="578"/>
    </location>
</feature>
<name>A0A383ZYF7_BALAC</name>
<dbReference type="GO" id="GO:0007276">
    <property type="term" value="P:gamete generation"/>
    <property type="evidence" value="ECO:0007669"/>
    <property type="project" value="InterPro"/>
</dbReference>
<dbReference type="PRINTS" id="PR01217">
    <property type="entry name" value="PRICHEXTENSN"/>
</dbReference>
<sequence>MGNVQSEPSAGGGSRKEQASDRSSNSRRTSLVEPERTPSSPAMRLARGLGVWFPGSSAPPGLLVPPEPQASPSPLPLTLELPSPVTPPSEEATAVAVSTPPPPPVGTLLPAPSKWRKPTGTPVPRIRGLLQASHRGQGDPPNLRPLPPPPRQLTGEDPDPVPRAPSPTPPPLEPRKPPLPTPSDPQPPERRSTPALATSAATPTESQARHGSEGQTAGGARRGAPPQAGEGEMARSVVYEPGLSLLCKVTFKSGPQLFPEAASSSLAAKASLGGSGGGGLFSAALGAISYAEVLKQGPLAPGASRPSGEVPRGTQEAEGGDGDGEGCSGPPSAPASHARTLTPPSYTTFPGSKPKFDWVSPPDGPEHHFRFSGAGGGVGAPRRRAVALSGPRGSPLPAPGQMHPAPGPRRPAPALLAPPVFIFPAPTNGETVRPGPPSPQKLLPPPPAPQHPPAPPPTPPPAPQPPVLQPTPLPVALPPTPSPGHLESAVAPAPAPSLPLALAADQAPGPAPPPAPAPTVAEPSPPAPAPVKVRTRRNKRPRAARAAPRENGAPGDGPRECTATTVTDSGGGGGGGSGAPPAGTVNSGAARHWPSFQVLNSCPFKCYCRHQPRHRRLPRNVSAWLSTPTNHLSEPRWVTTITLAGSLVAGLEHYDLQATHSN</sequence>
<evidence type="ECO:0000313" key="3">
    <source>
        <dbReference type="RefSeq" id="XP_007180086.1"/>
    </source>
</evidence>
<dbReference type="GO" id="GO:0006302">
    <property type="term" value="P:double-strand break repair"/>
    <property type="evidence" value="ECO:0007669"/>
    <property type="project" value="InterPro"/>
</dbReference>
<feature type="compositionally biased region" description="Low complexity" evidence="1">
    <location>
        <begin position="412"/>
        <end position="426"/>
    </location>
</feature>
<feature type="compositionally biased region" description="Pro residues" evidence="1">
    <location>
        <begin position="509"/>
        <end position="529"/>
    </location>
</feature>
<feature type="compositionally biased region" description="Low complexity" evidence="1">
    <location>
        <begin position="222"/>
        <end position="231"/>
    </location>
</feature>
<evidence type="ECO:0000256" key="1">
    <source>
        <dbReference type="SAM" id="MobiDB-lite"/>
    </source>
</evidence>
<dbReference type="InterPro" id="IPR031400">
    <property type="entry name" value="GGN"/>
</dbReference>
<evidence type="ECO:0000313" key="4">
    <source>
        <dbReference type="RefSeq" id="XP_057390452.1"/>
    </source>
</evidence>
<dbReference type="CTD" id="199720"/>
<feature type="compositionally biased region" description="Low complexity" evidence="1">
    <location>
        <begin position="76"/>
        <end position="98"/>
    </location>
</feature>